<dbReference type="PANTHER" id="PTHR45228:SF1">
    <property type="entry name" value="CYCLIC DI-GMP PHOSPHODIESTERASE TM_0186"/>
    <property type="match status" value="1"/>
</dbReference>
<dbReference type="SUPFAM" id="SSF55781">
    <property type="entry name" value="GAF domain-like"/>
    <property type="match status" value="1"/>
</dbReference>
<feature type="domain" description="HD-GYP" evidence="2">
    <location>
        <begin position="170"/>
        <end position="379"/>
    </location>
</feature>
<feature type="region of interest" description="Disordered" evidence="1">
    <location>
        <begin position="1"/>
        <end position="21"/>
    </location>
</feature>
<dbReference type="SMART" id="SM00471">
    <property type="entry name" value="HDc"/>
    <property type="match status" value="1"/>
</dbReference>
<dbReference type="RefSeq" id="WP_210806303.1">
    <property type="nucleotide sequence ID" value="NZ_JAGQDG010000001.1"/>
</dbReference>
<dbReference type="InterPro" id="IPR037522">
    <property type="entry name" value="HD_GYP_dom"/>
</dbReference>
<dbReference type="EMBL" id="JAGQDG010000001">
    <property type="protein sequence ID" value="MBQ0934446.1"/>
    <property type="molecule type" value="Genomic_DNA"/>
</dbReference>
<evidence type="ECO:0000313" key="3">
    <source>
        <dbReference type="EMBL" id="MBQ0934446.1"/>
    </source>
</evidence>
<dbReference type="PANTHER" id="PTHR45228">
    <property type="entry name" value="CYCLIC DI-GMP PHOSPHODIESTERASE TM_0186-RELATED"/>
    <property type="match status" value="1"/>
</dbReference>
<dbReference type="InterPro" id="IPR029016">
    <property type="entry name" value="GAF-like_dom_sf"/>
</dbReference>
<evidence type="ECO:0000259" key="2">
    <source>
        <dbReference type="PROSITE" id="PS51832"/>
    </source>
</evidence>
<accession>A0ABS5DU85</accession>
<comment type="caution">
    <text evidence="3">The sequence shown here is derived from an EMBL/GenBank/DDBJ whole genome shotgun (WGS) entry which is preliminary data.</text>
</comment>
<dbReference type="Gene3D" id="1.10.3210.10">
    <property type="entry name" value="Hypothetical protein af1432"/>
    <property type="match status" value="1"/>
</dbReference>
<sequence length="379" mass="41866">MDLQDIPHLPALHPGVPAQPPEGLDERIRVLHQRICAAAPGVARVACALYEPDTGLLKTLAHSTCEGKPLTGYQFALAQSPSLLNLARERRTRVIDDIPGMLPGQSEHSRWLREQGYQSSYTVPLEHQGEFDGFVFFDSREPAYFSPSVTAQLDIYGHLVALMISHELLSIRALVGSVKLAREFAHLRDVETGVHLDRMAHYVRLIAQGVAARHRLSDEFIELLFLFAPLHDLGKVGVADEVLLKPGALSPDERRAMQAHVDKGCAMVARLVRVFRLEAMSGVSILRNLVAGHHELMDGSGYPLGLRGEAIPIEARIVAVADIFDALTSQRPYKEAWPLQRAYDTLEQMAQQGRLDADCVRALQDGAVNVMGIMARFAE</sequence>
<proteinExistence type="predicted"/>
<dbReference type="InterPro" id="IPR003607">
    <property type="entry name" value="HD/PDEase_dom"/>
</dbReference>
<gene>
    <name evidence="3" type="ORF">KAK11_03820</name>
</gene>
<evidence type="ECO:0000313" key="4">
    <source>
        <dbReference type="Proteomes" id="UP000672097"/>
    </source>
</evidence>
<dbReference type="Proteomes" id="UP000672097">
    <property type="component" value="Unassembled WGS sequence"/>
</dbReference>
<dbReference type="Gene3D" id="3.30.450.40">
    <property type="match status" value="1"/>
</dbReference>
<reference evidence="3 4" key="1">
    <citation type="submission" date="2021-04" db="EMBL/GenBank/DDBJ databases">
        <title>The genome sequence of type strain Ideonella paludis KCTC 32238.</title>
        <authorList>
            <person name="Liu Y."/>
        </authorList>
    </citation>
    <scope>NUCLEOTIDE SEQUENCE [LARGE SCALE GENOMIC DNA]</scope>
    <source>
        <strain evidence="3 4">KCTC 32238</strain>
    </source>
</reference>
<name>A0ABS5DU85_9BURK</name>
<keyword evidence="4" id="KW-1185">Reference proteome</keyword>
<dbReference type="PROSITE" id="PS51832">
    <property type="entry name" value="HD_GYP"/>
    <property type="match status" value="1"/>
</dbReference>
<dbReference type="InterPro" id="IPR052020">
    <property type="entry name" value="Cyclic_di-GMP/3'3'-cGAMP_PDE"/>
</dbReference>
<dbReference type="CDD" id="cd00077">
    <property type="entry name" value="HDc"/>
    <property type="match status" value="1"/>
</dbReference>
<dbReference type="Pfam" id="PF13487">
    <property type="entry name" value="HD_5"/>
    <property type="match status" value="1"/>
</dbReference>
<organism evidence="3 4">
    <name type="scientific">Ideonella paludis</name>
    <dbReference type="NCBI Taxonomy" id="1233411"/>
    <lineage>
        <taxon>Bacteria</taxon>
        <taxon>Pseudomonadati</taxon>
        <taxon>Pseudomonadota</taxon>
        <taxon>Betaproteobacteria</taxon>
        <taxon>Burkholderiales</taxon>
        <taxon>Sphaerotilaceae</taxon>
        <taxon>Ideonella</taxon>
    </lineage>
</organism>
<protein>
    <submittedName>
        <fullName evidence="3">HD domain-containing protein</fullName>
    </submittedName>
</protein>
<dbReference type="SUPFAM" id="SSF109604">
    <property type="entry name" value="HD-domain/PDEase-like"/>
    <property type="match status" value="1"/>
</dbReference>
<evidence type="ECO:0000256" key="1">
    <source>
        <dbReference type="SAM" id="MobiDB-lite"/>
    </source>
</evidence>